<accession>A0A7V2F2W9</accession>
<dbReference type="PANTHER" id="PTHR43199">
    <property type="entry name" value="GLUTATHIONE HYDROLASE"/>
    <property type="match status" value="1"/>
</dbReference>
<gene>
    <name evidence="3" type="ORF">ENO08_02175</name>
</gene>
<dbReference type="PANTHER" id="PTHR43199:SF1">
    <property type="entry name" value="GLUTATHIONE HYDROLASE PROENZYME"/>
    <property type="match status" value="1"/>
</dbReference>
<comment type="similarity">
    <text evidence="1">Belongs to the gamma-glutamyltransferase family.</text>
</comment>
<organism evidence="3">
    <name type="scientific">Eiseniibacteriota bacterium</name>
    <dbReference type="NCBI Taxonomy" id="2212470"/>
    <lineage>
        <taxon>Bacteria</taxon>
        <taxon>Candidatus Eiseniibacteriota</taxon>
    </lineage>
</organism>
<dbReference type="Gene3D" id="1.10.246.130">
    <property type="match status" value="1"/>
</dbReference>
<dbReference type="SUPFAM" id="SSF56235">
    <property type="entry name" value="N-terminal nucleophile aminohydrolases (Ntn hydrolases)"/>
    <property type="match status" value="1"/>
</dbReference>
<evidence type="ECO:0000313" key="3">
    <source>
        <dbReference type="EMBL" id="HER43250.1"/>
    </source>
</evidence>
<dbReference type="InterPro" id="IPR029055">
    <property type="entry name" value="Ntn_hydrolases_N"/>
</dbReference>
<evidence type="ECO:0000256" key="2">
    <source>
        <dbReference type="SAM" id="SignalP"/>
    </source>
</evidence>
<dbReference type="EMBL" id="DSEC01000152">
    <property type="protein sequence ID" value="HER43250.1"/>
    <property type="molecule type" value="Genomic_DNA"/>
</dbReference>
<feature type="chain" id="PRO_5031511995" evidence="2">
    <location>
        <begin position="31"/>
        <end position="326"/>
    </location>
</feature>
<name>A0A7V2F2W9_UNCEI</name>
<feature type="non-terminal residue" evidence="3">
    <location>
        <position position="326"/>
    </location>
</feature>
<dbReference type="InterPro" id="IPR051792">
    <property type="entry name" value="GGT_bact"/>
</dbReference>
<feature type="signal peptide" evidence="2">
    <location>
        <begin position="1"/>
        <end position="30"/>
    </location>
</feature>
<dbReference type="InterPro" id="IPR043138">
    <property type="entry name" value="GGT_lsub"/>
</dbReference>
<dbReference type="PRINTS" id="PR01210">
    <property type="entry name" value="GGTRANSPTASE"/>
</dbReference>
<proteinExistence type="inferred from homology"/>
<dbReference type="Proteomes" id="UP000886069">
    <property type="component" value="Unassembled WGS sequence"/>
</dbReference>
<keyword evidence="2" id="KW-0732">Signal</keyword>
<reference evidence="3" key="1">
    <citation type="journal article" date="2020" name="mSystems">
        <title>Genome- and Community-Level Interaction Insights into Carbon Utilization and Element Cycling Functions of Hydrothermarchaeota in Hydrothermal Sediment.</title>
        <authorList>
            <person name="Zhou Z."/>
            <person name="Liu Y."/>
            <person name="Xu W."/>
            <person name="Pan J."/>
            <person name="Luo Z.H."/>
            <person name="Li M."/>
        </authorList>
    </citation>
    <scope>NUCLEOTIDE SEQUENCE [LARGE SCALE GENOMIC DNA]</scope>
    <source>
        <strain evidence="3">SpSt-1233</strain>
    </source>
</reference>
<evidence type="ECO:0000256" key="1">
    <source>
        <dbReference type="ARBA" id="ARBA00009381"/>
    </source>
</evidence>
<protein>
    <submittedName>
        <fullName evidence="3">Gamma-glutamyltransferase</fullName>
    </submittedName>
</protein>
<comment type="caution">
    <text evidence="3">The sequence shown here is derived from an EMBL/GenBank/DDBJ whole genome shotgun (WGS) entry which is preliminary data.</text>
</comment>
<dbReference type="Pfam" id="PF01019">
    <property type="entry name" value="G_glu_transpept"/>
    <property type="match status" value="1"/>
</dbReference>
<dbReference type="AlphaFoldDB" id="A0A7V2F2W9"/>
<sequence>MIYSLARVLSCGRAALVWLAVLLLQPRAFAAPVEALCARGGMVVSACPLASTIGARILRDGGNAVDAAVAVGFALAVTFPGAGNIGGGGFMLIRLSDGESVCIDYRERAPAGASRDMYLDDGGEVISDLSTIGHLSAGVPGTVAGLYLAHGRYGTLPWKDLLQPAIDLARNGFPVSRELALSFERLLPHLGTYPGLSVFVGEDGSCREPGDLLVQADLARTLERIAFGGAEEFYEGETAELLRLEMERGGGLIDRDDLSDYEAVVREPVRGSYRGYEILSMPPPSSGGIVLLEILNIAEGFPLSEYGFLSDEAVHVVVEAEKRAYR</sequence>